<accession>A0ABQ2E4X6</accession>
<organism evidence="1 2">
    <name type="scientific">Streptomyces camponoticapitis</name>
    <dbReference type="NCBI Taxonomy" id="1616125"/>
    <lineage>
        <taxon>Bacteria</taxon>
        <taxon>Bacillati</taxon>
        <taxon>Actinomycetota</taxon>
        <taxon>Actinomycetes</taxon>
        <taxon>Kitasatosporales</taxon>
        <taxon>Streptomycetaceae</taxon>
        <taxon>Streptomyces</taxon>
    </lineage>
</organism>
<dbReference type="EMBL" id="BMMV01000007">
    <property type="protein sequence ID" value="GGJ94879.1"/>
    <property type="molecule type" value="Genomic_DNA"/>
</dbReference>
<reference evidence="2" key="1">
    <citation type="journal article" date="2019" name="Int. J. Syst. Evol. Microbiol.">
        <title>The Global Catalogue of Microorganisms (GCM) 10K type strain sequencing project: providing services to taxonomists for standard genome sequencing and annotation.</title>
        <authorList>
            <consortium name="The Broad Institute Genomics Platform"/>
            <consortium name="The Broad Institute Genome Sequencing Center for Infectious Disease"/>
            <person name="Wu L."/>
            <person name="Ma J."/>
        </authorList>
    </citation>
    <scope>NUCLEOTIDE SEQUENCE [LARGE SCALE GENOMIC DNA]</scope>
    <source>
        <strain evidence="2">CGMCC 4.7275</strain>
    </source>
</reference>
<sequence length="220" mass="22949">MALTIHRAELLLPGAGRAPLPGGAVLVDGRSVEAVGPYEELAAARPAARVRRWPGVLTPGLCNPYGPELLERAYHPDPREAGELGTEPLTGTALAALEMTGSRWGASARRGVRRMLAHGTVAVAGTFRRATVADAVARSGLGIEERFDDPPGPPTLDPLAGGRPVEEAFQLPPLGFEGQRADFAVFDVPADGDPYAALARAGAASCVATVLDGRLVHRRA</sequence>
<name>A0ABQ2E4X6_9ACTN</name>
<evidence type="ECO:0000313" key="1">
    <source>
        <dbReference type="EMBL" id="GGJ94879.1"/>
    </source>
</evidence>
<keyword evidence="2" id="KW-1185">Reference proteome</keyword>
<proteinExistence type="predicted"/>
<dbReference type="SUPFAM" id="SSF51338">
    <property type="entry name" value="Composite domain of metallo-dependent hydrolases"/>
    <property type="match status" value="1"/>
</dbReference>
<dbReference type="Proteomes" id="UP000660265">
    <property type="component" value="Unassembled WGS sequence"/>
</dbReference>
<evidence type="ECO:0008006" key="3">
    <source>
        <dbReference type="Google" id="ProtNLM"/>
    </source>
</evidence>
<gene>
    <name evidence="1" type="ORF">GCM10011583_27980</name>
</gene>
<protein>
    <recommendedName>
        <fullName evidence="3">Amidohydrolase</fullName>
    </recommendedName>
</protein>
<dbReference type="Gene3D" id="2.30.40.10">
    <property type="entry name" value="Urease, subunit C, domain 1"/>
    <property type="match status" value="1"/>
</dbReference>
<comment type="caution">
    <text evidence="1">The sequence shown here is derived from an EMBL/GenBank/DDBJ whole genome shotgun (WGS) entry which is preliminary data.</text>
</comment>
<dbReference type="InterPro" id="IPR011059">
    <property type="entry name" value="Metal-dep_hydrolase_composite"/>
</dbReference>
<evidence type="ECO:0000313" key="2">
    <source>
        <dbReference type="Proteomes" id="UP000660265"/>
    </source>
</evidence>